<evidence type="ECO:0008006" key="4">
    <source>
        <dbReference type="Google" id="ProtNLM"/>
    </source>
</evidence>
<organism evidence="2 3">
    <name type="scientific">Dendrothele bispora (strain CBS 962.96)</name>
    <dbReference type="NCBI Taxonomy" id="1314807"/>
    <lineage>
        <taxon>Eukaryota</taxon>
        <taxon>Fungi</taxon>
        <taxon>Dikarya</taxon>
        <taxon>Basidiomycota</taxon>
        <taxon>Agaricomycotina</taxon>
        <taxon>Agaricomycetes</taxon>
        <taxon>Agaricomycetidae</taxon>
        <taxon>Agaricales</taxon>
        <taxon>Agaricales incertae sedis</taxon>
        <taxon>Dendrothele</taxon>
    </lineage>
</organism>
<protein>
    <recommendedName>
        <fullName evidence="4">CxC1-like cysteine cluster associated with KDZ transposases domain-containing protein</fullName>
    </recommendedName>
</protein>
<proteinExistence type="predicted"/>
<feature type="region of interest" description="Disordered" evidence="1">
    <location>
        <begin position="1"/>
        <end position="40"/>
    </location>
</feature>
<evidence type="ECO:0000313" key="3">
    <source>
        <dbReference type="Proteomes" id="UP000297245"/>
    </source>
</evidence>
<accession>A0A4S8MBW8</accession>
<dbReference type="AlphaFoldDB" id="A0A4S8MBW8"/>
<sequence>MAPGRGPKPATFRGRPYTTKQKFVAPNASVSGPPIKPKLHRPKAIHNLRAQVAAEELLCRAQQDAQFSSNRQTDDDWMDLGDDYSSLDPQDLRKAQEAAGSILAGQRVVDLSHEGGEAGRLFDVLASRRKKRCIDYQTRRDRVHRRNLAFDIHIEDMTRSYMSWYNKLGEEGMGDVSLESEPDDGWEDVSIRVVDLFTCMQRRVPVLKRSGEILPASLVRQGMFPCSPSRPSVVITARTLEYYRVLYLRCPRLSIQPFVKTLCDIHGFPYQPYLSQQMSICFDLYLNILSHHSAKPENTPADDYGKIITICREYARMHQKCNRWRIMKYFTPYTVNFL</sequence>
<name>A0A4S8MBW8_DENBC</name>
<keyword evidence="3" id="KW-1185">Reference proteome</keyword>
<dbReference type="Proteomes" id="UP000297245">
    <property type="component" value="Unassembled WGS sequence"/>
</dbReference>
<reference evidence="2 3" key="1">
    <citation type="journal article" date="2019" name="Nat. Ecol. Evol.">
        <title>Megaphylogeny resolves global patterns of mushroom evolution.</title>
        <authorList>
            <person name="Varga T."/>
            <person name="Krizsan K."/>
            <person name="Foldi C."/>
            <person name="Dima B."/>
            <person name="Sanchez-Garcia M."/>
            <person name="Sanchez-Ramirez S."/>
            <person name="Szollosi G.J."/>
            <person name="Szarkandi J.G."/>
            <person name="Papp V."/>
            <person name="Albert L."/>
            <person name="Andreopoulos W."/>
            <person name="Angelini C."/>
            <person name="Antonin V."/>
            <person name="Barry K.W."/>
            <person name="Bougher N.L."/>
            <person name="Buchanan P."/>
            <person name="Buyck B."/>
            <person name="Bense V."/>
            <person name="Catcheside P."/>
            <person name="Chovatia M."/>
            <person name="Cooper J."/>
            <person name="Damon W."/>
            <person name="Desjardin D."/>
            <person name="Finy P."/>
            <person name="Geml J."/>
            <person name="Haridas S."/>
            <person name="Hughes K."/>
            <person name="Justo A."/>
            <person name="Karasinski D."/>
            <person name="Kautmanova I."/>
            <person name="Kiss B."/>
            <person name="Kocsube S."/>
            <person name="Kotiranta H."/>
            <person name="LaButti K.M."/>
            <person name="Lechner B.E."/>
            <person name="Liimatainen K."/>
            <person name="Lipzen A."/>
            <person name="Lukacs Z."/>
            <person name="Mihaltcheva S."/>
            <person name="Morgado L.N."/>
            <person name="Niskanen T."/>
            <person name="Noordeloos M.E."/>
            <person name="Ohm R.A."/>
            <person name="Ortiz-Santana B."/>
            <person name="Ovrebo C."/>
            <person name="Racz N."/>
            <person name="Riley R."/>
            <person name="Savchenko A."/>
            <person name="Shiryaev A."/>
            <person name="Soop K."/>
            <person name="Spirin V."/>
            <person name="Szebenyi C."/>
            <person name="Tomsovsky M."/>
            <person name="Tulloss R.E."/>
            <person name="Uehling J."/>
            <person name="Grigoriev I.V."/>
            <person name="Vagvolgyi C."/>
            <person name="Papp T."/>
            <person name="Martin F.M."/>
            <person name="Miettinen O."/>
            <person name="Hibbett D.S."/>
            <person name="Nagy L.G."/>
        </authorList>
    </citation>
    <scope>NUCLEOTIDE SEQUENCE [LARGE SCALE GENOMIC DNA]</scope>
    <source>
        <strain evidence="2 3">CBS 962.96</strain>
    </source>
</reference>
<dbReference type="EMBL" id="ML179110">
    <property type="protein sequence ID" value="THU99997.1"/>
    <property type="molecule type" value="Genomic_DNA"/>
</dbReference>
<evidence type="ECO:0000256" key="1">
    <source>
        <dbReference type="SAM" id="MobiDB-lite"/>
    </source>
</evidence>
<gene>
    <name evidence="2" type="ORF">K435DRAFT_794456</name>
</gene>
<dbReference type="OrthoDB" id="2665372at2759"/>
<evidence type="ECO:0000313" key="2">
    <source>
        <dbReference type="EMBL" id="THU99997.1"/>
    </source>
</evidence>